<gene>
    <name evidence="1" type="ORF">C5745_19730</name>
</gene>
<dbReference type="Proteomes" id="UP000239711">
    <property type="component" value="Unassembled WGS sequence"/>
</dbReference>
<evidence type="ECO:0000313" key="2">
    <source>
        <dbReference type="Proteomes" id="UP000239711"/>
    </source>
</evidence>
<evidence type="ECO:0000313" key="1">
    <source>
        <dbReference type="EMBL" id="PRD44094.1"/>
    </source>
</evidence>
<accession>A0A2S9IUA2</accession>
<keyword evidence="2" id="KW-1185">Reference proteome</keyword>
<dbReference type="EMBL" id="PVBQ01000033">
    <property type="protein sequence ID" value="PRD44094.1"/>
    <property type="molecule type" value="Genomic_DNA"/>
</dbReference>
<comment type="caution">
    <text evidence="1">The sequence shown here is derived from an EMBL/GenBank/DDBJ whole genome shotgun (WGS) entry which is preliminary data.</text>
</comment>
<dbReference type="AlphaFoldDB" id="A0A2S9IUA2"/>
<sequence>MLFATCNYDVGRDARIRTEETFKSRMIVEENIYRRDSLQVLANLKGYLQRHEQSFYNKSYFDSTELLLDTILYSPDIKRLVVFVLARNPTSRQFQPNTEYAWYYDGFCYLGIRENDDIRLNWFRRFNLINYYDEQEAKNDLKEYYFTRLASAKDTDGSLIYKFNVDDSRFWDGPVWKVMD</sequence>
<name>A0A2S9IUA2_9SPHI</name>
<organism evidence="1 2">
    <name type="scientific">Sphingobacterium haloxyli</name>
    <dbReference type="NCBI Taxonomy" id="2100533"/>
    <lineage>
        <taxon>Bacteria</taxon>
        <taxon>Pseudomonadati</taxon>
        <taxon>Bacteroidota</taxon>
        <taxon>Sphingobacteriia</taxon>
        <taxon>Sphingobacteriales</taxon>
        <taxon>Sphingobacteriaceae</taxon>
        <taxon>Sphingobacterium</taxon>
    </lineage>
</organism>
<reference evidence="1 2" key="1">
    <citation type="submission" date="2018-02" db="EMBL/GenBank/DDBJ databases">
        <title>The draft genome of Sphingobacterium sp. 5JN-11.</title>
        <authorList>
            <person name="Liu L."/>
            <person name="Li L."/>
            <person name="Liang L."/>
            <person name="Zhang X."/>
            <person name="Wang T."/>
        </authorList>
    </citation>
    <scope>NUCLEOTIDE SEQUENCE [LARGE SCALE GENOMIC DNA]</scope>
    <source>
        <strain evidence="1 2">5JN-11</strain>
    </source>
</reference>
<proteinExistence type="predicted"/>
<protein>
    <submittedName>
        <fullName evidence="1">Uncharacterized protein</fullName>
    </submittedName>
</protein>